<keyword evidence="14" id="KW-0539">Nucleus</keyword>
<dbReference type="Pfam" id="PF00076">
    <property type="entry name" value="RRM_1"/>
    <property type="match status" value="2"/>
</dbReference>
<dbReference type="InterPro" id="IPR035979">
    <property type="entry name" value="RBD_domain_sf"/>
</dbReference>
<dbReference type="FunFam" id="3.30.70.330:FF:000122">
    <property type="entry name" value="Splicing factor U2AF small subunit"/>
    <property type="match status" value="1"/>
</dbReference>
<dbReference type="Pfam" id="PF00642">
    <property type="entry name" value="zf-CCCH"/>
    <property type="match status" value="1"/>
</dbReference>
<dbReference type="PRINTS" id="PR01848">
    <property type="entry name" value="U2AUXFACTOR"/>
</dbReference>
<feature type="compositionally biased region" description="Gly residues" evidence="15">
    <location>
        <begin position="298"/>
        <end position="309"/>
    </location>
</feature>
<keyword evidence="5" id="KW-0479">Metal-binding</keyword>
<accession>A0A2A6BX74</accession>
<dbReference type="SMART" id="SM00360">
    <property type="entry name" value="RRM"/>
    <property type="match status" value="2"/>
</dbReference>
<dbReference type="Pfam" id="PF00160">
    <property type="entry name" value="Pro_isomerase"/>
    <property type="match status" value="1"/>
</dbReference>
<sequence length="706" mass="77922">MCSTSSTALSSPGGRSASSVPLSSTTLIDSGSSPVWNTGYDRSEDTDVVGRLEVLLEHGAQRGVIAVPGTKWCINETMGERFHYDRSDGLSGAEYLASIYGTEKDRVNCSFYFKIGACRHGDKCSRQHHVPTFSPTVLLKNFYHNPVVDVRLADAFDKVGKLNSQEQEYFDAFYEELFTECERKYGEIDEINVCENIGEHMVGNVYVKFMREEDADKALEDLNNNRWFNGAPIYAELSPVTDFREGRCRQHEVSTCNKGGFCNFMHLKAISTDLGQRLYGRRGRRADAAGHWARDQRGGGGGGGFGGGGGRRDDYDRRDRDRGGYGGDRRRDDRGGGRDRRRSRSPRRRSVSSSYHAQMSLVSNFPHNKKRTLYVGGFAEEVNEKVLMGAFIPFGDVVAISIPMDYETGTHRGFGFVEFELPEDAAAAIDNMNESELFGRTIRVNFARPPKASEQSSRPVWADEEWLRKYGGASANNDDEADENSRVPRGVKSGPVLPKVYLGVKIGIRHVGRIVIELRTDVVPRTAENFRCLCTGERGYGYEGSSFHRIIPKFMLQGGDFTKGDGTGGKSIYGTKFTDENFKLKHTMPGTVSMANCGPDTNGSQFFICTERTEWLDGKHVVFGYVVEGMNVVRQIEQQGSATGKPNMVVKIVECGELEAEKRRAAEKAAVAEERAAAGLVEADAAEGAEPAAAAAAAEKRVLQVP</sequence>
<feature type="compositionally biased region" description="Basic and acidic residues" evidence="15">
    <location>
        <begin position="310"/>
        <end position="338"/>
    </location>
</feature>
<reference evidence="17" key="1">
    <citation type="journal article" date="2008" name="Nat. Genet.">
        <title>The Pristionchus pacificus genome provides a unique perspective on nematode lifestyle and parasitism.</title>
        <authorList>
            <person name="Dieterich C."/>
            <person name="Clifton S.W."/>
            <person name="Schuster L.N."/>
            <person name="Chinwalla A."/>
            <person name="Delehaunty K."/>
            <person name="Dinkelacker I."/>
            <person name="Fulton L."/>
            <person name="Fulton R."/>
            <person name="Godfrey J."/>
            <person name="Minx P."/>
            <person name="Mitreva M."/>
            <person name="Roeseler W."/>
            <person name="Tian H."/>
            <person name="Witte H."/>
            <person name="Yang S.P."/>
            <person name="Wilson R.K."/>
            <person name="Sommer R.J."/>
        </authorList>
    </citation>
    <scope>NUCLEOTIDE SEQUENCE [LARGE SCALE GENOMIC DNA]</scope>
    <source>
        <strain evidence="17">PS312</strain>
    </source>
</reference>
<dbReference type="GO" id="GO:0006457">
    <property type="term" value="P:protein folding"/>
    <property type="evidence" value="ECO:0007669"/>
    <property type="project" value="InterPro"/>
</dbReference>
<dbReference type="Proteomes" id="UP000005239">
    <property type="component" value="Unassembled WGS sequence"/>
</dbReference>
<dbReference type="SUPFAM" id="SSF54928">
    <property type="entry name" value="RNA-binding domain, RBD"/>
    <property type="match status" value="2"/>
</dbReference>
<feature type="region of interest" description="Disordered" evidence="15">
    <location>
        <begin position="1"/>
        <end position="25"/>
    </location>
</feature>
<dbReference type="InterPro" id="IPR020892">
    <property type="entry name" value="Cyclophilin-type_PPIase_CS"/>
</dbReference>
<dbReference type="CDD" id="cd12347">
    <property type="entry name" value="RRM_PPIE"/>
    <property type="match status" value="1"/>
</dbReference>
<dbReference type="InterPro" id="IPR000504">
    <property type="entry name" value="RRM_dom"/>
</dbReference>
<comment type="subcellular location">
    <subcellularLocation>
        <location evidence="2">Nucleus</location>
    </subcellularLocation>
</comment>
<dbReference type="GO" id="GO:0030628">
    <property type="term" value="F:pre-mRNA 3'-splice site binding"/>
    <property type="evidence" value="ECO:0000318"/>
    <property type="project" value="GO_Central"/>
</dbReference>
<dbReference type="AlphaFoldDB" id="A0A2A6BX74"/>
<keyword evidence="7" id="KW-0863">Zinc-finger</keyword>
<dbReference type="InterPro" id="IPR002130">
    <property type="entry name" value="Cyclophilin-type_PPIase_dom"/>
</dbReference>
<dbReference type="EnsemblMetazoa" id="PPA01467.1">
    <property type="protein sequence ID" value="PPA01467.1"/>
    <property type="gene ID" value="WBGene00091021"/>
</dbReference>
<dbReference type="GO" id="GO:0089701">
    <property type="term" value="C:U2AF complex"/>
    <property type="evidence" value="ECO:0000318"/>
    <property type="project" value="GO_Central"/>
</dbReference>
<proteinExistence type="predicted"/>
<evidence type="ECO:0000256" key="10">
    <source>
        <dbReference type="ARBA" id="ARBA00023110"/>
    </source>
</evidence>
<evidence type="ECO:0000313" key="17">
    <source>
        <dbReference type="Proteomes" id="UP000005239"/>
    </source>
</evidence>
<dbReference type="PROSITE" id="PS00170">
    <property type="entry name" value="CSA_PPIASE_1"/>
    <property type="match status" value="1"/>
</dbReference>
<dbReference type="GO" id="GO:0003677">
    <property type="term" value="F:DNA binding"/>
    <property type="evidence" value="ECO:0007669"/>
    <property type="project" value="UniProtKB-KW"/>
</dbReference>
<evidence type="ECO:0000256" key="15">
    <source>
        <dbReference type="SAM" id="MobiDB-lite"/>
    </source>
</evidence>
<evidence type="ECO:0000256" key="5">
    <source>
        <dbReference type="ARBA" id="ARBA00022723"/>
    </source>
</evidence>
<dbReference type="GO" id="GO:0008270">
    <property type="term" value="F:zinc ion binding"/>
    <property type="evidence" value="ECO:0007669"/>
    <property type="project" value="UniProtKB-KW"/>
</dbReference>
<dbReference type="PROSITE" id="PS50072">
    <property type="entry name" value="CSA_PPIASE_2"/>
    <property type="match status" value="1"/>
</dbReference>
<dbReference type="SUPFAM" id="SSF50891">
    <property type="entry name" value="Cyclophilin-like"/>
    <property type="match status" value="1"/>
</dbReference>
<keyword evidence="9" id="KW-0694">RNA-binding</keyword>
<evidence type="ECO:0000256" key="11">
    <source>
        <dbReference type="ARBA" id="ARBA00023125"/>
    </source>
</evidence>
<gene>
    <name evidence="16" type="primary">WBGene00091021</name>
</gene>
<dbReference type="EC" id="5.2.1.8" evidence="3"/>
<dbReference type="CDD" id="cd01926">
    <property type="entry name" value="cyclophilin_ABH_like"/>
    <property type="match status" value="1"/>
</dbReference>
<dbReference type="GO" id="GO:0003755">
    <property type="term" value="F:peptidyl-prolyl cis-trans isomerase activity"/>
    <property type="evidence" value="ECO:0007669"/>
    <property type="project" value="UniProtKB-KW"/>
</dbReference>
<dbReference type="InterPro" id="IPR029000">
    <property type="entry name" value="Cyclophilin-like_dom_sf"/>
</dbReference>
<keyword evidence="12" id="KW-0508">mRNA splicing</keyword>
<name>A0A2A6BX74_PRIPA</name>
<evidence type="ECO:0000256" key="9">
    <source>
        <dbReference type="ARBA" id="ARBA00022884"/>
    </source>
</evidence>
<dbReference type="GO" id="GO:0000398">
    <property type="term" value="P:mRNA splicing, via spliceosome"/>
    <property type="evidence" value="ECO:0000318"/>
    <property type="project" value="GO_Central"/>
</dbReference>
<evidence type="ECO:0000256" key="12">
    <source>
        <dbReference type="ARBA" id="ARBA00023187"/>
    </source>
</evidence>
<evidence type="ECO:0000256" key="6">
    <source>
        <dbReference type="ARBA" id="ARBA00022737"/>
    </source>
</evidence>
<evidence type="ECO:0000256" key="7">
    <source>
        <dbReference type="ARBA" id="ARBA00022771"/>
    </source>
</evidence>
<comment type="catalytic activity">
    <reaction evidence="1">
        <text>[protein]-peptidylproline (omega=180) = [protein]-peptidylproline (omega=0)</text>
        <dbReference type="Rhea" id="RHEA:16237"/>
        <dbReference type="Rhea" id="RHEA-COMP:10747"/>
        <dbReference type="Rhea" id="RHEA-COMP:10748"/>
        <dbReference type="ChEBI" id="CHEBI:83833"/>
        <dbReference type="ChEBI" id="CHEBI:83834"/>
        <dbReference type="EC" id="5.2.1.8"/>
    </reaction>
</comment>
<keyword evidence="4" id="KW-0507">mRNA processing</keyword>
<dbReference type="InterPro" id="IPR003954">
    <property type="entry name" value="RRM_euk-type"/>
</dbReference>
<keyword evidence="8" id="KW-0862">Zinc</keyword>
<keyword evidence="17" id="KW-1185">Reference proteome</keyword>
<feature type="compositionally biased region" description="Polar residues" evidence="15">
    <location>
        <begin position="1"/>
        <end position="10"/>
    </location>
</feature>
<organism evidence="16 17">
    <name type="scientific">Pristionchus pacificus</name>
    <name type="common">Parasitic nematode worm</name>
    <dbReference type="NCBI Taxonomy" id="54126"/>
    <lineage>
        <taxon>Eukaryota</taxon>
        <taxon>Metazoa</taxon>
        <taxon>Ecdysozoa</taxon>
        <taxon>Nematoda</taxon>
        <taxon>Chromadorea</taxon>
        <taxon>Rhabditida</taxon>
        <taxon>Rhabditina</taxon>
        <taxon>Diplogasteromorpha</taxon>
        <taxon>Diplogasteroidea</taxon>
        <taxon>Neodiplogasteridae</taxon>
        <taxon>Pristionchus</taxon>
    </lineage>
</organism>
<dbReference type="FunFam" id="3.30.70.330:FF:000781">
    <property type="entry name" value="Peptidyl-prolyl cis-trans isomerase E"/>
    <property type="match status" value="1"/>
</dbReference>
<keyword evidence="10" id="KW-0697">Rotamase</keyword>
<evidence type="ECO:0000256" key="2">
    <source>
        <dbReference type="ARBA" id="ARBA00004123"/>
    </source>
</evidence>
<dbReference type="FunFam" id="2.40.100.10:FF:000001">
    <property type="entry name" value="Peptidyl-prolyl cis-trans isomerase"/>
    <property type="match status" value="1"/>
</dbReference>
<dbReference type="InterPro" id="IPR012677">
    <property type="entry name" value="Nucleotide-bd_a/b_plait_sf"/>
</dbReference>
<dbReference type="Gene3D" id="2.40.100.10">
    <property type="entry name" value="Cyclophilin-like"/>
    <property type="match status" value="1"/>
</dbReference>
<feature type="region of interest" description="Disordered" evidence="15">
    <location>
        <begin position="287"/>
        <end position="359"/>
    </location>
</feature>
<dbReference type="InterPro" id="IPR009145">
    <property type="entry name" value="U2AF_small"/>
</dbReference>
<dbReference type="CDD" id="cd12538">
    <property type="entry name" value="RRM_U2AF35"/>
    <property type="match status" value="1"/>
</dbReference>
<dbReference type="Gene3D" id="3.30.70.330">
    <property type="match status" value="2"/>
</dbReference>
<keyword evidence="13" id="KW-0413">Isomerase</keyword>
<dbReference type="PROSITE" id="PS50103">
    <property type="entry name" value="ZF_C3H1"/>
    <property type="match status" value="2"/>
</dbReference>
<feature type="compositionally biased region" description="Basic and acidic residues" evidence="15">
    <location>
        <begin position="287"/>
        <end position="297"/>
    </location>
</feature>
<evidence type="ECO:0000256" key="8">
    <source>
        <dbReference type="ARBA" id="ARBA00022833"/>
    </source>
</evidence>
<keyword evidence="6" id="KW-0677">Repeat</keyword>
<dbReference type="PROSITE" id="PS50102">
    <property type="entry name" value="RRM"/>
    <property type="match status" value="2"/>
</dbReference>
<feature type="compositionally biased region" description="Polar residues" evidence="15">
    <location>
        <begin position="16"/>
        <end position="25"/>
    </location>
</feature>
<dbReference type="InterPro" id="IPR000571">
    <property type="entry name" value="Znf_CCCH"/>
</dbReference>
<dbReference type="SMART" id="SM00361">
    <property type="entry name" value="RRM_1"/>
    <property type="match status" value="2"/>
</dbReference>
<dbReference type="SMART" id="SM00356">
    <property type="entry name" value="ZnF_C3H1"/>
    <property type="match status" value="2"/>
</dbReference>
<feature type="compositionally biased region" description="Basic residues" evidence="15">
    <location>
        <begin position="339"/>
        <end position="350"/>
    </location>
</feature>
<evidence type="ECO:0000256" key="13">
    <source>
        <dbReference type="ARBA" id="ARBA00023235"/>
    </source>
</evidence>
<dbReference type="GO" id="GO:0005681">
    <property type="term" value="C:spliceosomal complex"/>
    <property type="evidence" value="ECO:0000318"/>
    <property type="project" value="GO_Central"/>
</dbReference>
<dbReference type="PANTHER" id="PTHR12620">
    <property type="entry name" value="U2 SNRNP AUXILIARY FACTOR, SMALL SUBUNIT"/>
    <property type="match status" value="1"/>
</dbReference>
<evidence type="ECO:0000256" key="4">
    <source>
        <dbReference type="ARBA" id="ARBA00022664"/>
    </source>
</evidence>
<evidence type="ECO:0000313" key="16">
    <source>
        <dbReference type="EnsemblMetazoa" id="PPA01467.1"/>
    </source>
</evidence>
<reference evidence="16" key="2">
    <citation type="submission" date="2022-06" db="UniProtKB">
        <authorList>
            <consortium name="EnsemblMetazoa"/>
        </authorList>
    </citation>
    <scope>IDENTIFICATION</scope>
    <source>
        <strain evidence="16">PS312</strain>
    </source>
</reference>
<dbReference type="InterPro" id="IPR034168">
    <property type="entry name" value="PPIE_RRM"/>
</dbReference>
<evidence type="ECO:0000256" key="1">
    <source>
        <dbReference type="ARBA" id="ARBA00000971"/>
    </source>
</evidence>
<accession>A0A8R1U4E6</accession>
<evidence type="ECO:0000256" key="3">
    <source>
        <dbReference type="ARBA" id="ARBA00013194"/>
    </source>
</evidence>
<evidence type="ECO:0000256" key="14">
    <source>
        <dbReference type="ARBA" id="ARBA00023242"/>
    </source>
</evidence>
<keyword evidence="11" id="KW-0238">DNA-binding</keyword>
<protein>
    <recommendedName>
        <fullName evidence="3">peptidylprolyl isomerase</fullName>
        <ecNumber evidence="3">5.2.1.8</ecNumber>
    </recommendedName>
</protein>